<dbReference type="AlphaFoldDB" id="A0A1N6B676"/>
<accession>A0A1N6B676</accession>
<dbReference type="RefSeq" id="WP_074318330.1">
    <property type="nucleotide sequence ID" value="NZ_FSQT01000002.1"/>
</dbReference>
<feature type="region of interest" description="Disordered" evidence="1">
    <location>
        <begin position="67"/>
        <end position="90"/>
    </location>
</feature>
<dbReference type="EMBL" id="FSQT01000002">
    <property type="protein sequence ID" value="SIN41757.1"/>
    <property type="molecule type" value="Genomic_DNA"/>
</dbReference>
<dbReference type="Proteomes" id="UP000185124">
    <property type="component" value="Unassembled WGS sequence"/>
</dbReference>
<organism evidence="3 4">
    <name type="scientific">Micromonospora cremea</name>
    <dbReference type="NCBI Taxonomy" id="709881"/>
    <lineage>
        <taxon>Bacteria</taxon>
        <taxon>Bacillati</taxon>
        <taxon>Actinomycetota</taxon>
        <taxon>Actinomycetes</taxon>
        <taxon>Micromonosporales</taxon>
        <taxon>Micromonosporaceae</taxon>
        <taxon>Micromonospora</taxon>
    </lineage>
</organism>
<evidence type="ECO:0000256" key="1">
    <source>
        <dbReference type="SAM" id="MobiDB-lite"/>
    </source>
</evidence>
<name>A0A1N6B676_9ACTN</name>
<reference evidence="4" key="1">
    <citation type="submission" date="2016-12" db="EMBL/GenBank/DDBJ databases">
        <authorList>
            <person name="Varghese N."/>
            <person name="Submissions S."/>
        </authorList>
    </citation>
    <scope>NUCLEOTIDE SEQUENCE [LARGE SCALE GENOMIC DNA]</scope>
    <source>
        <strain evidence="4">DSM 45599</strain>
    </source>
</reference>
<dbReference type="Gene3D" id="2.50.20.20">
    <property type="match status" value="1"/>
</dbReference>
<sequence>MTSDIEEQLTIGMRQEVAGLALDTDVLDTATRRHGRRISVQRASYAAGVVGLAGALAAVVAIGGPGASTPEGSAPVASAPGGNRPPVASADSPQLQLASAITASETVSYRLKITAGSKDDPDAGGIAEAAWDPARSTGWLTTAIPGGGAYYQRMINGTFYVGSSGSRTWKQEPNNGYLEYGDVLGGAAGASADPKELFAALREAHAKITRTGDGRYHFESTRAYDDEHSTGTRTLVGDVTVGADGRIAKVTYLSTNKARVKPGVKSPKSGLTIESHQRLTLELSDYGVPVRVQKPTKVIVAR</sequence>
<dbReference type="OrthoDB" id="3372861at2"/>
<keyword evidence="2" id="KW-0812">Transmembrane</keyword>
<keyword evidence="2" id="KW-1133">Transmembrane helix</keyword>
<keyword evidence="4" id="KW-1185">Reference proteome</keyword>
<gene>
    <name evidence="3" type="ORF">SAMN04489832_6771</name>
</gene>
<evidence type="ECO:0000313" key="3">
    <source>
        <dbReference type="EMBL" id="SIN41757.1"/>
    </source>
</evidence>
<evidence type="ECO:0000313" key="4">
    <source>
        <dbReference type="Proteomes" id="UP000185124"/>
    </source>
</evidence>
<dbReference type="STRING" id="709881.SAMN04489832_6771"/>
<proteinExistence type="predicted"/>
<feature type="transmembrane region" description="Helical" evidence="2">
    <location>
        <begin position="43"/>
        <end position="64"/>
    </location>
</feature>
<evidence type="ECO:0000256" key="2">
    <source>
        <dbReference type="SAM" id="Phobius"/>
    </source>
</evidence>
<protein>
    <submittedName>
        <fullName evidence="3">Uncharacterized protein</fullName>
    </submittedName>
</protein>
<keyword evidence="2" id="KW-0472">Membrane</keyword>